<dbReference type="InterPro" id="IPR006311">
    <property type="entry name" value="TAT_signal"/>
</dbReference>
<dbReference type="Gene3D" id="3.30.465.10">
    <property type="match status" value="1"/>
</dbReference>
<organism evidence="7">
    <name type="scientific">Verrucosispora sp</name>
    <dbReference type="NCBI Taxonomy" id="1871626"/>
    <lineage>
        <taxon>Bacteria</taxon>
        <taxon>Bacillati</taxon>
        <taxon>Actinomycetota</taxon>
        <taxon>Actinomycetes</taxon>
        <taxon>Micromonosporales</taxon>
        <taxon>Micromonosporaceae</taxon>
        <taxon>Micromonospora</taxon>
    </lineage>
</organism>
<name>A0A894JUV6_9ACTN</name>
<dbReference type="InterPro" id="IPR006093">
    <property type="entry name" value="Oxy_OxRdtase_FAD_BS"/>
</dbReference>
<dbReference type="InterPro" id="IPR016166">
    <property type="entry name" value="FAD-bd_PCMH"/>
</dbReference>
<dbReference type="InterPro" id="IPR012951">
    <property type="entry name" value="BBE"/>
</dbReference>
<dbReference type="PROSITE" id="PS51387">
    <property type="entry name" value="FAD_PCMH"/>
    <property type="match status" value="1"/>
</dbReference>
<gene>
    <name evidence="7" type="primary">vas5</name>
</gene>
<dbReference type="GO" id="GO:0071949">
    <property type="term" value="F:FAD binding"/>
    <property type="evidence" value="ECO:0007669"/>
    <property type="project" value="InterPro"/>
</dbReference>
<dbReference type="InterPro" id="IPR016169">
    <property type="entry name" value="FAD-bd_PCMH_sub2"/>
</dbReference>
<feature type="domain" description="FAD-binding PCMH-type" evidence="6">
    <location>
        <begin position="64"/>
        <end position="233"/>
    </location>
</feature>
<comment type="cofactor">
    <cofactor evidence="1">
        <name>FAD</name>
        <dbReference type="ChEBI" id="CHEBI:57692"/>
    </cofactor>
</comment>
<dbReference type="PANTHER" id="PTHR42973:SF39">
    <property type="entry name" value="FAD-BINDING PCMH-TYPE DOMAIN-CONTAINING PROTEIN"/>
    <property type="match status" value="1"/>
</dbReference>
<dbReference type="Gene3D" id="3.30.43.10">
    <property type="entry name" value="Uridine Diphospho-n-acetylenolpyruvylglucosamine Reductase, domain 2"/>
    <property type="match status" value="1"/>
</dbReference>
<dbReference type="SUPFAM" id="SSF56176">
    <property type="entry name" value="FAD-binding/transporter-associated domain-like"/>
    <property type="match status" value="1"/>
</dbReference>
<dbReference type="InterPro" id="IPR036318">
    <property type="entry name" value="FAD-bd_PCMH-like_sf"/>
</dbReference>
<dbReference type="AlphaFoldDB" id="A0A894JUV6"/>
<dbReference type="EMBL" id="MT227162">
    <property type="protein sequence ID" value="QRV62355.1"/>
    <property type="molecule type" value="Genomic_DNA"/>
</dbReference>
<dbReference type="Pfam" id="PF08031">
    <property type="entry name" value="BBE"/>
    <property type="match status" value="1"/>
</dbReference>
<evidence type="ECO:0000256" key="5">
    <source>
        <dbReference type="ARBA" id="ARBA00023002"/>
    </source>
</evidence>
<dbReference type="Gene3D" id="3.40.462.20">
    <property type="match status" value="1"/>
</dbReference>
<evidence type="ECO:0000256" key="2">
    <source>
        <dbReference type="ARBA" id="ARBA00005466"/>
    </source>
</evidence>
<sequence length="502" mass="52981">MISRRTMLRAGGSLALATAAVGAGGSAVAGGLPWWRLRHLLRGDLVLPSDAGYDYARQLQIAQYDAIRPAAVAYCETPADVRACLRFTQDHGVSLRVRSGGHNLAGWSTGPGLVVDLSRINHVGVGASTVRLGSGVQSIDALTALAARGRQIVTGTCPTVCAGGFITGGGVGWQTRKFGLGSDRMVSAGVVLADGRYVRASSREEPDLFWALRGGGGGNFGVVVDYEVQPIAAPTLVRYTAVWPGERAETLLAEWTAWCAAAPHELGSSLLLVPPVDGGGAEMVLITGVHLGARAGLDRAFAELTERAGGPPLSLVVNESAYAEAMKQSYGCESLTVDQCHRVGYNPSAVLPRTGFQRQAYRLAAAPLTARAAARVVAAWRRGLDAGMHQWLQCMALGGAAAERSPHGTAWAHRDAAFLIGAQVGVDDPNPPADRVAAAEAWTQGVAVALAGVSSGAYINFPSSVMPADWARLNYGRNYERLRRVKRQYDPHGVFTHPYSIR</sequence>
<evidence type="ECO:0000259" key="6">
    <source>
        <dbReference type="PROSITE" id="PS51387"/>
    </source>
</evidence>
<keyword evidence="4" id="KW-0274">FAD</keyword>
<accession>A0A894JUV6</accession>
<keyword evidence="5" id="KW-0560">Oxidoreductase</keyword>
<proteinExistence type="inferred from homology"/>
<evidence type="ECO:0000256" key="4">
    <source>
        <dbReference type="ARBA" id="ARBA00022827"/>
    </source>
</evidence>
<dbReference type="InterPro" id="IPR016167">
    <property type="entry name" value="FAD-bd_PCMH_sub1"/>
</dbReference>
<evidence type="ECO:0000256" key="1">
    <source>
        <dbReference type="ARBA" id="ARBA00001974"/>
    </source>
</evidence>
<reference evidence="7" key="1">
    <citation type="submission" date="2020-03" db="EMBL/GenBank/DDBJ databases">
        <title>Three new polyketides from vasR2 gene over-expressed mutant strain of Verrucosispora sp. NS0172.</title>
        <authorList>
            <person name="Dai L."/>
            <person name="Li W."/>
            <person name="Wang H."/>
            <person name="Lu C."/>
        </authorList>
    </citation>
    <scope>NUCLEOTIDE SEQUENCE</scope>
    <source>
        <strain evidence="7">NS0172</strain>
    </source>
</reference>
<dbReference type="PROSITE" id="PS51318">
    <property type="entry name" value="TAT"/>
    <property type="match status" value="1"/>
</dbReference>
<keyword evidence="3" id="KW-0285">Flavoprotein</keyword>
<evidence type="ECO:0000313" key="7">
    <source>
        <dbReference type="EMBL" id="QRV62355.1"/>
    </source>
</evidence>
<dbReference type="Pfam" id="PF01565">
    <property type="entry name" value="FAD_binding_4"/>
    <property type="match status" value="1"/>
</dbReference>
<dbReference type="PANTHER" id="PTHR42973">
    <property type="entry name" value="BINDING OXIDOREDUCTASE, PUTATIVE (AFU_ORTHOLOGUE AFUA_1G17690)-RELATED"/>
    <property type="match status" value="1"/>
</dbReference>
<dbReference type="InterPro" id="IPR050416">
    <property type="entry name" value="FAD-linked_Oxidoreductase"/>
</dbReference>
<comment type="similarity">
    <text evidence="2">Belongs to the oxygen-dependent FAD-linked oxidoreductase family.</text>
</comment>
<dbReference type="InterPro" id="IPR006094">
    <property type="entry name" value="Oxid_FAD_bind_N"/>
</dbReference>
<protein>
    <submittedName>
        <fullName evidence="7">FAD-binding oxidoreductase</fullName>
    </submittedName>
</protein>
<evidence type="ECO:0000256" key="3">
    <source>
        <dbReference type="ARBA" id="ARBA00022630"/>
    </source>
</evidence>
<dbReference type="GO" id="GO:0016491">
    <property type="term" value="F:oxidoreductase activity"/>
    <property type="evidence" value="ECO:0007669"/>
    <property type="project" value="UniProtKB-KW"/>
</dbReference>
<dbReference type="PROSITE" id="PS00862">
    <property type="entry name" value="OX2_COVAL_FAD"/>
    <property type="match status" value="1"/>
</dbReference>